<evidence type="ECO:0000256" key="1">
    <source>
        <dbReference type="SAM" id="MobiDB-lite"/>
    </source>
</evidence>
<dbReference type="EMBL" id="PDNB01000082">
    <property type="protein sequence ID" value="PGH10787.1"/>
    <property type="molecule type" value="Genomic_DNA"/>
</dbReference>
<feature type="compositionally biased region" description="Acidic residues" evidence="1">
    <location>
        <begin position="268"/>
        <end position="281"/>
    </location>
</feature>
<sequence length="309" mass="34225">MPIGQLQPQFDGAAQPSTSLGLLRQDPSSYLLVLLLTAHPNLHLNHSAMASVAQNMLDPGICASIADIERALSPLVELSRNVRGNIRYLEHDEENDEESETDESLDSFAGEPENGVWIGQARFHERRRRLERARQASEERARMMLLERGVAGQDAAPLATAHSTVTFRSSFLSSAAAPPDNLSFDPDGFPPSSDDSSGGSGGSEDEDEDEDENDGPVTNQSIYRAPVYSNAIDSLASTTRSPIHHQRQQQHQQQQQNESQPSYRVTADEDGDSTTVDDEDNSTFRDEFAIHDALRAADEKHMMKRQWRN</sequence>
<evidence type="ECO:0000313" key="3">
    <source>
        <dbReference type="Proteomes" id="UP000223968"/>
    </source>
</evidence>
<protein>
    <submittedName>
        <fullName evidence="2">Uncharacterized protein</fullName>
    </submittedName>
</protein>
<reference evidence="2 3" key="1">
    <citation type="submission" date="2017-10" db="EMBL/GenBank/DDBJ databases">
        <title>Comparative genomics in systemic dimorphic fungi from Ajellomycetaceae.</title>
        <authorList>
            <person name="Munoz J.F."/>
            <person name="Mcewen J.G."/>
            <person name="Clay O.K."/>
            <person name="Cuomo C.A."/>
        </authorList>
    </citation>
    <scope>NUCLEOTIDE SEQUENCE [LARGE SCALE GENOMIC DNA]</scope>
    <source>
        <strain evidence="2 3">UAMH5409</strain>
    </source>
</reference>
<feature type="compositionally biased region" description="Polar residues" evidence="1">
    <location>
        <begin position="231"/>
        <end position="241"/>
    </location>
</feature>
<feature type="compositionally biased region" description="Low complexity" evidence="1">
    <location>
        <begin position="183"/>
        <end position="197"/>
    </location>
</feature>
<name>A0A2B7XQK7_9EURO</name>
<feature type="region of interest" description="Disordered" evidence="1">
    <location>
        <begin position="174"/>
        <end position="284"/>
    </location>
</feature>
<dbReference type="OrthoDB" id="10674364at2759"/>
<proteinExistence type="predicted"/>
<keyword evidence="3" id="KW-1185">Reference proteome</keyword>
<dbReference type="Proteomes" id="UP000223968">
    <property type="component" value="Unassembled WGS sequence"/>
</dbReference>
<feature type="region of interest" description="Disordered" evidence="1">
    <location>
        <begin position="89"/>
        <end position="112"/>
    </location>
</feature>
<dbReference type="AlphaFoldDB" id="A0A2B7XQK7"/>
<gene>
    <name evidence="2" type="ORF">AJ79_05260</name>
</gene>
<evidence type="ECO:0000313" key="2">
    <source>
        <dbReference type="EMBL" id="PGH10787.1"/>
    </source>
</evidence>
<accession>A0A2B7XQK7</accession>
<feature type="compositionally biased region" description="Acidic residues" evidence="1">
    <location>
        <begin position="203"/>
        <end position="214"/>
    </location>
</feature>
<comment type="caution">
    <text evidence="2">The sequence shown here is derived from an EMBL/GenBank/DDBJ whole genome shotgun (WGS) entry which is preliminary data.</text>
</comment>
<feature type="compositionally biased region" description="Acidic residues" evidence="1">
    <location>
        <begin position="91"/>
        <end position="105"/>
    </location>
</feature>
<organism evidence="2 3">
    <name type="scientific">Helicocarpus griseus UAMH5409</name>
    <dbReference type="NCBI Taxonomy" id="1447875"/>
    <lineage>
        <taxon>Eukaryota</taxon>
        <taxon>Fungi</taxon>
        <taxon>Dikarya</taxon>
        <taxon>Ascomycota</taxon>
        <taxon>Pezizomycotina</taxon>
        <taxon>Eurotiomycetes</taxon>
        <taxon>Eurotiomycetidae</taxon>
        <taxon>Onygenales</taxon>
        <taxon>Ajellomycetaceae</taxon>
        <taxon>Helicocarpus</taxon>
    </lineage>
</organism>